<evidence type="ECO:0000256" key="2">
    <source>
        <dbReference type="ARBA" id="ARBA00011083"/>
    </source>
</evidence>
<evidence type="ECO:0000256" key="1">
    <source>
        <dbReference type="ARBA" id="ARBA00004239"/>
    </source>
</evidence>
<feature type="active site" description="Proton donor" evidence="6">
    <location>
        <position position="380"/>
    </location>
</feature>
<dbReference type="SUPFAM" id="SSF52317">
    <property type="entry name" value="Class I glutamine amidotransferase-like"/>
    <property type="match status" value="1"/>
</dbReference>
<evidence type="ECO:0000256" key="4">
    <source>
        <dbReference type="ARBA" id="ARBA00022729"/>
    </source>
</evidence>
<comment type="subcellular location">
    <subcellularLocation>
        <location evidence="1">Secreted</location>
        <location evidence="1">Extracellular space</location>
    </subcellularLocation>
</comment>
<keyword evidence="4" id="KW-0732">Signal</keyword>
<keyword evidence="5 7" id="KW-0378">Hydrolase</keyword>
<dbReference type="FunFam" id="3.40.50.880:FF:000024">
    <property type="entry name" value="Folate gamma-glutamyl hydrolase"/>
    <property type="match status" value="1"/>
</dbReference>
<dbReference type="GO" id="GO:0034722">
    <property type="term" value="F:gamma-glutamyl-peptidase activity"/>
    <property type="evidence" value="ECO:0007669"/>
    <property type="project" value="UniProtKB-UniRule"/>
</dbReference>
<sequence length="509" mass="57914">MLFAGSIRYVPENIIYIEIVPHELLDRNRPERLKEKRAFRKFPHRRGDLTELLWSVPPTTYLQQLLDHGAVRCRKRQQVEQTFRFVADSKSEMIRVDFATPKLVPAGPRPSIIMAPSTVLFTMSLVLVTLVGTPPRVFVESATVISSEDHRSRVGSSSSQPNEEPIIGVLAQEMSYSLAEKYEENYESYIAASYVKFVEGAGARVVPIWINKTRDYYESLLPKLNGALFPGGATWFNQSNGYAEAGRHIYDVAVELNAQGVYFPVWGTCLGFELLTYLAVDGNEHRAHCSSNNQGLHLDFTADFRTSRLFAKAPEDVVQILANEPVTANFHQFCTTEQNFTEYGLDREWRVMSTNKDWNGLEFISTIEHKTLPFYGVQFHPEKNLYEWVRGKNISHSPNAIRAAQYFADFFVNEARQNGQHFASEVDIDKHVIYNFPATFTGLKRSAFEQCYLFEANVDYLDELPPVYPPRVAAARKGTVKKLAAAQHSNKRRKNRCNKSENSNKCAGI</sequence>
<keyword evidence="3" id="KW-0964">Secreted</keyword>
<dbReference type="EC" id="3.4.19.9" evidence="7"/>
<protein>
    <recommendedName>
        <fullName evidence="7">folate gamma-glutamyl hydrolase</fullName>
        <ecNumber evidence="7">3.4.19.9</ecNumber>
    </recommendedName>
</protein>
<dbReference type="Proteomes" id="UP001562425">
    <property type="component" value="Unassembled WGS sequence"/>
</dbReference>
<evidence type="ECO:0000256" key="5">
    <source>
        <dbReference type="ARBA" id="ARBA00022801"/>
    </source>
</evidence>
<dbReference type="PROSITE" id="PS51275">
    <property type="entry name" value="PEPTIDASE_C26_GGH"/>
    <property type="match status" value="1"/>
</dbReference>
<reference evidence="9 10" key="1">
    <citation type="submission" date="2024-05" db="EMBL/GenBank/DDBJ databases">
        <title>Culex pipiens pipiens assembly and annotation.</title>
        <authorList>
            <person name="Alout H."/>
            <person name="Durand T."/>
        </authorList>
    </citation>
    <scope>NUCLEOTIDE SEQUENCE [LARGE SCALE GENOMIC DNA]</scope>
    <source>
        <strain evidence="9">HA-2024</strain>
        <tissue evidence="9">Whole body</tissue>
    </source>
</reference>
<dbReference type="PANTHER" id="PTHR11315:SF0">
    <property type="entry name" value="FOLATE GAMMA-GLUTAMYL HYDROLASE"/>
    <property type="match status" value="1"/>
</dbReference>
<dbReference type="InterPro" id="IPR011697">
    <property type="entry name" value="Peptidase_C26"/>
</dbReference>
<proteinExistence type="inferred from homology"/>
<comment type="caution">
    <text evidence="9">The sequence shown here is derived from an EMBL/GenBank/DDBJ whole genome shotgun (WGS) entry which is preliminary data.</text>
</comment>
<dbReference type="Gene3D" id="3.40.50.880">
    <property type="match status" value="1"/>
</dbReference>
<dbReference type="AlphaFoldDB" id="A0ABD1CL71"/>
<keyword evidence="10" id="KW-1185">Reference proteome</keyword>
<dbReference type="InterPro" id="IPR029062">
    <property type="entry name" value="Class_I_gatase-like"/>
</dbReference>
<feature type="compositionally biased region" description="Polar residues" evidence="8">
    <location>
        <begin position="500"/>
        <end position="509"/>
    </location>
</feature>
<comment type="similarity">
    <text evidence="2">Belongs to the peptidase C26 family.</text>
</comment>
<dbReference type="Pfam" id="PF07722">
    <property type="entry name" value="Peptidase_C26"/>
    <property type="match status" value="1"/>
</dbReference>
<evidence type="ECO:0000256" key="8">
    <source>
        <dbReference type="SAM" id="MobiDB-lite"/>
    </source>
</evidence>
<accession>A0ABD1CL71</accession>
<comment type="catalytic activity">
    <reaction evidence="7">
        <text>(6S)-5,6,7,8-tetrahydrofolyl-(gamma-L-Glu)(n) + (n-1) H2O = (6S)-5,6,7,8-tetrahydrofolate + (n-1) L-glutamate</text>
        <dbReference type="Rhea" id="RHEA:56784"/>
        <dbReference type="Rhea" id="RHEA-COMP:14738"/>
        <dbReference type="ChEBI" id="CHEBI:15377"/>
        <dbReference type="ChEBI" id="CHEBI:29985"/>
        <dbReference type="ChEBI" id="CHEBI:57453"/>
        <dbReference type="ChEBI" id="CHEBI:141005"/>
        <dbReference type="EC" id="3.4.19.9"/>
    </reaction>
</comment>
<dbReference type="InterPro" id="IPR015527">
    <property type="entry name" value="Pept_C26_g-glut_hydrolase"/>
</dbReference>
<dbReference type="EMBL" id="JBEHCU010011171">
    <property type="protein sequence ID" value="KAL1377123.1"/>
    <property type="molecule type" value="Genomic_DNA"/>
</dbReference>
<name>A0ABD1CL71_CULPP</name>
<evidence type="ECO:0000313" key="9">
    <source>
        <dbReference type="EMBL" id="KAL1377123.1"/>
    </source>
</evidence>
<evidence type="ECO:0000313" key="10">
    <source>
        <dbReference type="Proteomes" id="UP001562425"/>
    </source>
</evidence>
<gene>
    <name evidence="9" type="ORF">pipiens_004232</name>
</gene>
<dbReference type="PANTHER" id="PTHR11315">
    <property type="entry name" value="PROTEASE FAMILY C26 GAMMA-GLUTAMYL HYDROLASE"/>
    <property type="match status" value="1"/>
</dbReference>
<organism evidence="9 10">
    <name type="scientific">Culex pipiens pipiens</name>
    <name type="common">Northern house mosquito</name>
    <dbReference type="NCBI Taxonomy" id="38569"/>
    <lineage>
        <taxon>Eukaryota</taxon>
        <taxon>Metazoa</taxon>
        <taxon>Ecdysozoa</taxon>
        <taxon>Arthropoda</taxon>
        <taxon>Hexapoda</taxon>
        <taxon>Insecta</taxon>
        <taxon>Pterygota</taxon>
        <taxon>Neoptera</taxon>
        <taxon>Endopterygota</taxon>
        <taxon>Diptera</taxon>
        <taxon>Nematocera</taxon>
        <taxon>Culicoidea</taxon>
        <taxon>Culicidae</taxon>
        <taxon>Culicinae</taxon>
        <taxon>Culicini</taxon>
        <taxon>Culex</taxon>
        <taxon>Culex</taxon>
    </lineage>
</organism>
<feature type="active site" description="Nucleophile" evidence="6 7">
    <location>
        <position position="269"/>
    </location>
</feature>
<dbReference type="GO" id="GO:0005576">
    <property type="term" value="C:extracellular region"/>
    <property type="evidence" value="ECO:0007669"/>
    <property type="project" value="UniProtKB-SubCell"/>
</dbReference>
<evidence type="ECO:0000256" key="7">
    <source>
        <dbReference type="PROSITE-ProRule" id="PRU00607"/>
    </source>
</evidence>
<feature type="region of interest" description="Disordered" evidence="8">
    <location>
        <begin position="485"/>
        <end position="509"/>
    </location>
</feature>
<dbReference type="PROSITE" id="PS51273">
    <property type="entry name" value="GATASE_TYPE_1"/>
    <property type="match status" value="1"/>
</dbReference>
<feature type="active site" evidence="7">
    <location>
        <position position="380"/>
    </location>
</feature>
<evidence type="ECO:0000256" key="6">
    <source>
        <dbReference type="PIRSR" id="PIRSR615527-1"/>
    </source>
</evidence>
<evidence type="ECO:0000256" key="3">
    <source>
        <dbReference type="ARBA" id="ARBA00022525"/>
    </source>
</evidence>